<organism evidence="2 3">
    <name type="scientific">Aspergillus fijiensis CBS 313.89</name>
    <dbReference type="NCBI Taxonomy" id="1448319"/>
    <lineage>
        <taxon>Eukaryota</taxon>
        <taxon>Fungi</taxon>
        <taxon>Dikarya</taxon>
        <taxon>Ascomycota</taxon>
        <taxon>Pezizomycotina</taxon>
        <taxon>Eurotiomycetes</taxon>
        <taxon>Eurotiomycetidae</taxon>
        <taxon>Eurotiales</taxon>
        <taxon>Aspergillaceae</taxon>
        <taxon>Aspergillus</taxon>
    </lineage>
</organism>
<gene>
    <name evidence="2" type="ORF">BO72DRAFT_443814</name>
</gene>
<dbReference type="EMBL" id="KZ824622">
    <property type="protein sequence ID" value="RAK82364.1"/>
    <property type="molecule type" value="Genomic_DNA"/>
</dbReference>
<dbReference type="AlphaFoldDB" id="A0A8G1S0P0"/>
<accession>A0A8G1S0P0</accession>
<evidence type="ECO:0000313" key="3">
    <source>
        <dbReference type="Proteomes" id="UP000249789"/>
    </source>
</evidence>
<reference evidence="2 3" key="1">
    <citation type="submission" date="2018-02" db="EMBL/GenBank/DDBJ databases">
        <title>The genomes of Aspergillus section Nigri reveals drivers in fungal speciation.</title>
        <authorList>
            <consortium name="DOE Joint Genome Institute"/>
            <person name="Vesth T.C."/>
            <person name="Nybo J."/>
            <person name="Theobald S."/>
            <person name="Brandl J."/>
            <person name="Frisvad J.C."/>
            <person name="Nielsen K.F."/>
            <person name="Lyhne E.K."/>
            <person name="Kogle M.E."/>
            <person name="Kuo A."/>
            <person name="Riley R."/>
            <person name="Clum A."/>
            <person name="Nolan M."/>
            <person name="Lipzen A."/>
            <person name="Salamov A."/>
            <person name="Henrissat B."/>
            <person name="Wiebenga A."/>
            <person name="De vries R.P."/>
            <person name="Grigoriev I.V."/>
            <person name="Mortensen U.H."/>
            <person name="Andersen M.R."/>
            <person name="Baker S.E."/>
        </authorList>
    </citation>
    <scope>NUCLEOTIDE SEQUENCE [LARGE SCALE GENOMIC DNA]</scope>
    <source>
        <strain evidence="2 3">CBS 313.89</strain>
    </source>
</reference>
<evidence type="ECO:0000313" key="2">
    <source>
        <dbReference type="EMBL" id="RAK82364.1"/>
    </source>
</evidence>
<dbReference type="Proteomes" id="UP000249789">
    <property type="component" value="Unassembled WGS sequence"/>
</dbReference>
<name>A0A8G1S0P0_9EURO</name>
<proteinExistence type="predicted"/>
<protein>
    <submittedName>
        <fullName evidence="2">Uncharacterized protein</fullName>
    </submittedName>
</protein>
<feature type="compositionally biased region" description="Polar residues" evidence="1">
    <location>
        <begin position="37"/>
        <end position="46"/>
    </location>
</feature>
<feature type="compositionally biased region" description="Pro residues" evidence="1">
    <location>
        <begin position="65"/>
        <end position="79"/>
    </location>
</feature>
<keyword evidence="3" id="KW-1185">Reference proteome</keyword>
<evidence type="ECO:0000256" key="1">
    <source>
        <dbReference type="SAM" id="MobiDB-lite"/>
    </source>
</evidence>
<dbReference type="GeneID" id="63861000"/>
<sequence length="94" mass="10330">MNPTPVTLSPPGFPLPHHHDPPQIKISNDANLVKGQTAPSATNNHTPIYHTKPPPRRVTSLLDYPPHPPPCHPTNFPPPDPHDTYESHPPQTSP</sequence>
<feature type="region of interest" description="Disordered" evidence="1">
    <location>
        <begin position="1"/>
        <end position="94"/>
    </location>
</feature>
<dbReference type="RefSeq" id="XP_040806374.1">
    <property type="nucleotide sequence ID" value="XM_040943667.1"/>
</dbReference>
<dbReference type="VEuPathDB" id="FungiDB:BO72DRAFT_443814"/>